<name>A0A6J6EUH9_9ZZZZ</name>
<accession>A0A6J6EUH9</accession>
<dbReference type="PANTHER" id="PTHR43701">
    <property type="entry name" value="MEMBRANE TRANSPORTER PROTEIN MJ0441-RELATED"/>
    <property type="match status" value="1"/>
</dbReference>
<organism evidence="6">
    <name type="scientific">freshwater metagenome</name>
    <dbReference type="NCBI Taxonomy" id="449393"/>
    <lineage>
        <taxon>unclassified sequences</taxon>
        <taxon>metagenomes</taxon>
        <taxon>ecological metagenomes</taxon>
    </lineage>
</organism>
<dbReference type="PANTHER" id="PTHR43701:SF2">
    <property type="entry name" value="MEMBRANE TRANSPORTER PROTEIN YJNA-RELATED"/>
    <property type="match status" value="1"/>
</dbReference>
<sequence length="263" mass="27078">MSHAPEQSKPSWLSLAGVGLAGGLFAGVFGVGGGLIMVPLLLWWTTLDQRRAHATSLLAITPVAIVGGVSYAVGGVFAWLPAIFVAIGGIFGAQIGAWLLRKIAVGVLLWGFIAFILASAVMLLIQLPDRSAVFDITVTSAAILFGLGVAMGISAGLFGIGGGVIVIPVLMVFFGQSDLVAKSISLLAMAPGAISGGVSHLRHNSATLRDGAWVAAGSLITTPLGAVIAFLLSPRLAALLFGLLMFVVATNLIARAWRQRDKN</sequence>
<evidence type="ECO:0000256" key="4">
    <source>
        <dbReference type="ARBA" id="ARBA00023136"/>
    </source>
</evidence>
<keyword evidence="2 5" id="KW-0812">Transmembrane</keyword>
<dbReference type="GO" id="GO:0016020">
    <property type="term" value="C:membrane"/>
    <property type="evidence" value="ECO:0007669"/>
    <property type="project" value="UniProtKB-SubCell"/>
</dbReference>
<feature type="transmembrane region" description="Helical" evidence="5">
    <location>
        <begin position="213"/>
        <end position="232"/>
    </location>
</feature>
<dbReference type="AlphaFoldDB" id="A0A6J6EUH9"/>
<reference evidence="6" key="1">
    <citation type="submission" date="2020-05" db="EMBL/GenBank/DDBJ databases">
        <authorList>
            <person name="Chiriac C."/>
            <person name="Salcher M."/>
            <person name="Ghai R."/>
            <person name="Kavagutti S V."/>
        </authorList>
    </citation>
    <scope>NUCLEOTIDE SEQUENCE</scope>
</reference>
<dbReference type="EMBL" id="CAEZTM010000072">
    <property type="protein sequence ID" value="CAB4579009.1"/>
    <property type="molecule type" value="Genomic_DNA"/>
</dbReference>
<feature type="transmembrane region" description="Helical" evidence="5">
    <location>
        <begin position="157"/>
        <end position="174"/>
    </location>
</feature>
<feature type="transmembrane region" description="Helical" evidence="5">
    <location>
        <begin position="238"/>
        <end position="257"/>
    </location>
</feature>
<keyword evidence="3 5" id="KW-1133">Transmembrane helix</keyword>
<feature type="transmembrane region" description="Helical" evidence="5">
    <location>
        <begin position="79"/>
        <end position="100"/>
    </location>
</feature>
<evidence type="ECO:0000256" key="3">
    <source>
        <dbReference type="ARBA" id="ARBA00022989"/>
    </source>
</evidence>
<gene>
    <name evidence="6" type="ORF">UFOPK1684_01255</name>
</gene>
<feature type="transmembrane region" description="Helical" evidence="5">
    <location>
        <begin position="54"/>
        <end position="73"/>
    </location>
</feature>
<proteinExistence type="predicted"/>
<protein>
    <submittedName>
        <fullName evidence="6">Unannotated protein</fullName>
    </submittedName>
</protein>
<feature type="transmembrane region" description="Helical" evidence="5">
    <location>
        <begin position="107"/>
        <end position="125"/>
    </location>
</feature>
<evidence type="ECO:0000313" key="6">
    <source>
        <dbReference type="EMBL" id="CAB4579009.1"/>
    </source>
</evidence>
<comment type="subcellular location">
    <subcellularLocation>
        <location evidence="1">Membrane</location>
        <topology evidence="1">Multi-pass membrane protein</topology>
    </subcellularLocation>
</comment>
<evidence type="ECO:0000256" key="1">
    <source>
        <dbReference type="ARBA" id="ARBA00004141"/>
    </source>
</evidence>
<evidence type="ECO:0000256" key="5">
    <source>
        <dbReference type="SAM" id="Phobius"/>
    </source>
</evidence>
<evidence type="ECO:0000256" key="2">
    <source>
        <dbReference type="ARBA" id="ARBA00022692"/>
    </source>
</evidence>
<dbReference type="InterPro" id="IPR002781">
    <property type="entry name" value="TM_pro_TauE-like"/>
</dbReference>
<dbReference type="InterPro" id="IPR051598">
    <property type="entry name" value="TSUP/Inactive_protease-like"/>
</dbReference>
<feature type="transmembrane region" description="Helical" evidence="5">
    <location>
        <begin position="12"/>
        <end position="42"/>
    </location>
</feature>
<dbReference type="Pfam" id="PF01925">
    <property type="entry name" value="TauE"/>
    <property type="match status" value="2"/>
</dbReference>
<keyword evidence="4 5" id="KW-0472">Membrane</keyword>